<sequence>MQIEPIEVIHSPLTRLAGMPVQPAFDCPQPVRTGWLAEPRQNAGQPRADDRFVCEEG</sequence>
<feature type="compositionally biased region" description="Basic and acidic residues" evidence="1">
    <location>
        <begin position="47"/>
        <end position="57"/>
    </location>
</feature>
<dbReference type="EMBL" id="JBDKXB010000010">
    <property type="protein sequence ID" value="MEY6432664.1"/>
    <property type="molecule type" value="Genomic_DNA"/>
</dbReference>
<organism evidence="2 3">
    <name type="scientific">Thioalkalicoccus limnaeus</name>
    <dbReference type="NCBI Taxonomy" id="120681"/>
    <lineage>
        <taxon>Bacteria</taxon>
        <taxon>Pseudomonadati</taxon>
        <taxon>Pseudomonadota</taxon>
        <taxon>Gammaproteobacteria</taxon>
        <taxon>Chromatiales</taxon>
        <taxon>Chromatiaceae</taxon>
        <taxon>Thioalkalicoccus</taxon>
    </lineage>
</organism>
<feature type="region of interest" description="Disordered" evidence="1">
    <location>
        <begin position="38"/>
        <end position="57"/>
    </location>
</feature>
<evidence type="ECO:0000313" key="2">
    <source>
        <dbReference type="EMBL" id="MEY6432664.1"/>
    </source>
</evidence>
<comment type="caution">
    <text evidence="2">The sequence shown here is derived from an EMBL/GenBank/DDBJ whole genome shotgun (WGS) entry which is preliminary data.</text>
</comment>
<keyword evidence="3" id="KW-1185">Reference proteome</keyword>
<evidence type="ECO:0000256" key="1">
    <source>
        <dbReference type="SAM" id="MobiDB-lite"/>
    </source>
</evidence>
<protein>
    <submittedName>
        <fullName evidence="2">Uncharacterized protein</fullName>
    </submittedName>
</protein>
<name>A0ABV4BFC6_9GAMM</name>
<evidence type="ECO:0000313" key="3">
    <source>
        <dbReference type="Proteomes" id="UP001564408"/>
    </source>
</evidence>
<dbReference type="Proteomes" id="UP001564408">
    <property type="component" value="Unassembled WGS sequence"/>
</dbReference>
<accession>A0ABV4BFC6</accession>
<proteinExistence type="predicted"/>
<gene>
    <name evidence="2" type="ORF">ABC977_09625</name>
</gene>
<dbReference type="RefSeq" id="WP_369667049.1">
    <property type="nucleotide sequence ID" value="NZ_JBDKXB010000010.1"/>
</dbReference>
<reference evidence="2 3" key="1">
    <citation type="submission" date="2024-05" db="EMBL/GenBank/DDBJ databases">
        <title>Genome Sequence and Characterization of the New Strain Purple Sulfur Bacterium of Genus Thioalkalicoccus.</title>
        <authorList>
            <person name="Bryantseva I.A."/>
            <person name="Kyndt J.A."/>
            <person name="Imhoff J.F."/>
        </authorList>
    </citation>
    <scope>NUCLEOTIDE SEQUENCE [LARGE SCALE GENOMIC DNA]</scope>
    <source>
        <strain evidence="2 3">Um2</strain>
    </source>
</reference>